<reference evidence="3" key="2">
    <citation type="submission" date="2017-01" db="EMBL/GenBank/DDBJ databases">
        <authorList>
            <person name="Mah S.A."/>
            <person name="Swanson W.J."/>
            <person name="Moy G.W."/>
            <person name="Vacquier V.D."/>
        </authorList>
    </citation>
    <scope>NUCLEOTIDE SEQUENCE [LARGE SCALE GENOMIC DNA]</scope>
    <source>
        <strain evidence="3">MT1</strain>
    </source>
</reference>
<evidence type="ECO:0000313" key="6">
    <source>
        <dbReference type="Proteomes" id="UP000198549"/>
    </source>
</evidence>
<dbReference type="Proteomes" id="UP000198549">
    <property type="component" value="Chromosome I"/>
</dbReference>
<sequence>MSSTDELQTYNASPKWQERFAFFDQHGAPKSPEFKSAFKQLPARKRILINLNFIAFFFGPIYLFVLGLWKKNLAIIAIIIALSFVLTLIFSLLGYEEGPKALNTGLNIVFALMYGLSANYAYYLKQVKGSQGWNPFEGLRML</sequence>
<accession>A0A1H0IDZ7</accession>
<dbReference type="OrthoDB" id="4727912at2"/>
<feature type="transmembrane region" description="Helical" evidence="1">
    <location>
        <begin position="73"/>
        <end position="93"/>
    </location>
</feature>
<evidence type="ECO:0000313" key="7">
    <source>
        <dbReference type="Proteomes" id="UP000460142"/>
    </source>
</evidence>
<name>A0A1H0IDZ7_PSERE</name>
<evidence type="ECO:0000313" key="3">
    <source>
        <dbReference type="EMBL" id="OLU04225.1"/>
    </source>
</evidence>
<dbReference type="Pfam" id="PF10947">
    <property type="entry name" value="DUF2628"/>
    <property type="match status" value="1"/>
</dbReference>
<dbReference type="EMBL" id="VZPS01000004">
    <property type="protein sequence ID" value="KAB0487023.1"/>
    <property type="molecule type" value="Genomic_DNA"/>
</dbReference>
<keyword evidence="1" id="KW-0812">Transmembrane</keyword>
<evidence type="ECO:0000256" key="1">
    <source>
        <dbReference type="SAM" id="Phobius"/>
    </source>
</evidence>
<dbReference type="Proteomes" id="UP000186756">
    <property type="component" value="Unassembled WGS sequence"/>
</dbReference>
<evidence type="ECO:0000313" key="4">
    <source>
        <dbReference type="EMBL" id="SDO29623.1"/>
    </source>
</evidence>
<keyword evidence="1" id="KW-1133">Transmembrane helix</keyword>
<feature type="transmembrane region" description="Helical" evidence="1">
    <location>
        <begin position="47"/>
        <end position="67"/>
    </location>
</feature>
<protein>
    <submittedName>
        <fullName evidence="2">DUF2628 domain-containing protein</fullName>
    </submittedName>
</protein>
<keyword evidence="1" id="KW-0472">Membrane</keyword>
<evidence type="ECO:0000313" key="2">
    <source>
        <dbReference type="EMBL" id="KAB0487023.1"/>
    </source>
</evidence>
<dbReference type="AlphaFoldDB" id="A0A1H0IDZ7"/>
<gene>
    <name evidence="3" type="ORF">BVK86_08240</name>
    <name evidence="2" type="ORF">F7R15_07845</name>
    <name evidence="4" type="ORF">SAMN04490202_0487</name>
</gene>
<dbReference type="RefSeq" id="WP_075945947.1">
    <property type="nucleotide sequence ID" value="NZ_LT629709.1"/>
</dbReference>
<reference evidence="2 7" key="4">
    <citation type="submission" date="2019-09" db="EMBL/GenBank/DDBJ databases">
        <title>Draft genome sequences of 48 bacterial type strains from the CCUG.</title>
        <authorList>
            <person name="Tunovic T."/>
            <person name="Pineiro-Iglesias B."/>
            <person name="Unosson C."/>
            <person name="Inganas E."/>
            <person name="Ohlen M."/>
            <person name="Cardew S."/>
            <person name="Jensie-Markopoulos S."/>
            <person name="Salva-Serra F."/>
            <person name="Jaen-Luchoro D."/>
            <person name="Karlsson R."/>
            <person name="Svensson-Stadler L."/>
            <person name="Chun J."/>
            <person name="Moore E."/>
        </authorList>
    </citation>
    <scope>NUCLEOTIDE SEQUENCE [LARGE SCALE GENOMIC DNA]</scope>
    <source>
        <strain evidence="2 7">CCUG 53116</strain>
    </source>
</reference>
<reference evidence="5" key="3">
    <citation type="submission" date="2017-01" db="EMBL/GenBank/DDBJ databases">
        <authorList>
            <person name="Poblete-Castro I."/>
        </authorList>
    </citation>
    <scope>NUCLEOTIDE SEQUENCE [LARGE SCALE GENOMIC DNA]</scope>
    <source>
        <strain evidence="5">DSM 18361 / CCUG 53116 / MT1</strain>
    </source>
</reference>
<evidence type="ECO:0000313" key="5">
    <source>
        <dbReference type="Proteomes" id="UP000186756"/>
    </source>
</evidence>
<dbReference type="Proteomes" id="UP000460142">
    <property type="component" value="Unassembled WGS sequence"/>
</dbReference>
<reference evidence="4 6" key="1">
    <citation type="submission" date="2016-10" db="EMBL/GenBank/DDBJ databases">
        <authorList>
            <person name="de Groot N.N."/>
        </authorList>
    </citation>
    <scope>NUCLEOTIDE SEQUENCE [LARGE SCALE GENOMIC DNA]</scope>
    <source>
        <strain evidence="4 6">BS3776</strain>
    </source>
</reference>
<feature type="transmembrane region" description="Helical" evidence="1">
    <location>
        <begin position="105"/>
        <end position="123"/>
    </location>
</feature>
<organism evidence="4 6">
    <name type="scientific">Pseudomonas reinekei</name>
    <dbReference type="NCBI Taxonomy" id="395598"/>
    <lineage>
        <taxon>Bacteria</taxon>
        <taxon>Pseudomonadati</taxon>
        <taxon>Pseudomonadota</taxon>
        <taxon>Gammaproteobacteria</taxon>
        <taxon>Pseudomonadales</taxon>
        <taxon>Pseudomonadaceae</taxon>
        <taxon>Pseudomonas</taxon>
    </lineage>
</organism>
<dbReference type="EMBL" id="MSTQ01000004">
    <property type="protein sequence ID" value="OLU04225.1"/>
    <property type="molecule type" value="Genomic_DNA"/>
</dbReference>
<dbReference type="EMBL" id="LT629709">
    <property type="protein sequence ID" value="SDO29623.1"/>
    <property type="molecule type" value="Genomic_DNA"/>
</dbReference>
<dbReference type="InterPro" id="IPR024399">
    <property type="entry name" value="DUF2628"/>
</dbReference>
<keyword evidence="5" id="KW-1185">Reference proteome</keyword>
<proteinExistence type="predicted"/>